<dbReference type="EMBL" id="FNNQ01000005">
    <property type="protein sequence ID" value="SDW69736.1"/>
    <property type="molecule type" value="Genomic_DNA"/>
</dbReference>
<dbReference type="OrthoDB" id="9803892at2"/>
<dbReference type="CDD" id="cd05254">
    <property type="entry name" value="dTDP_HR_like_SDR_e"/>
    <property type="match status" value="1"/>
</dbReference>
<keyword evidence="2" id="KW-0521">NADP</keyword>
<protein>
    <recommendedName>
        <fullName evidence="2">dTDP-4-dehydrorhamnose reductase</fullName>
        <ecNumber evidence="2">1.1.1.133</ecNumber>
    </recommendedName>
</protein>
<dbReference type="EC" id="1.1.1.133" evidence="2"/>
<reference evidence="4 5" key="1">
    <citation type="submission" date="2016-10" db="EMBL/GenBank/DDBJ databases">
        <authorList>
            <person name="de Groot N.N."/>
        </authorList>
    </citation>
    <scope>NUCLEOTIDE SEQUENCE [LARGE SCALE GENOMIC DNA]</scope>
    <source>
        <strain evidence="4 5">DSM 45610</strain>
    </source>
</reference>
<dbReference type="Pfam" id="PF04321">
    <property type="entry name" value="RmlD_sub_bind"/>
    <property type="match status" value="1"/>
</dbReference>
<dbReference type="SUPFAM" id="SSF51735">
    <property type="entry name" value="NAD(P)-binding Rossmann-fold domains"/>
    <property type="match status" value="1"/>
</dbReference>
<dbReference type="AlphaFoldDB" id="A0A1H2VN58"/>
<name>A0A1H2VN58_9BACL</name>
<dbReference type="GO" id="GO:0008831">
    <property type="term" value="F:dTDP-4-dehydrorhamnose reductase activity"/>
    <property type="evidence" value="ECO:0007669"/>
    <property type="project" value="UniProtKB-EC"/>
</dbReference>
<comment type="similarity">
    <text evidence="1 2">Belongs to the dTDP-4-dehydrorhamnose reductase family.</text>
</comment>
<dbReference type="RefSeq" id="WP_091738240.1">
    <property type="nucleotide sequence ID" value="NZ_FNNQ01000005.1"/>
</dbReference>
<dbReference type="GO" id="GO:0005829">
    <property type="term" value="C:cytosol"/>
    <property type="evidence" value="ECO:0007669"/>
    <property type="project" value="TreeGrafter"/>
</dbReference>
<accession>A0A1H2VN58</accession>
<dbReference type="GO" id="GO:0019305">
    <property type="term" value="P:dTDP-rhamnose biosynthetic process"/>
    <property type="evidence" value="ECO:0007669"/>
    <property type="project" value="UniProtKB-UniPathway"/>
</dbReference>
<dbReference type="InterPro" id="IPR036291">
    <property type="entry name" value="NAD(P)-bd_dom_sf"/>
</dbReference>
<evidence type="ECO:0000313" key="4">
    <source>
        <dbReference type="EMBL" id="SDW69736.1"/>
    </source>
</evidence>
<dbReference type="STRING" id="1048340.SAMN05444487_105158"/>
<proteinExistence type="inferred from homology"/>
<organism evidence="4 5">
    <name type="scientific">Marininema mesophilum</name>
    <dbReference type="NCBI Taxonomy" id="1048340"/>
    <lineage>
        <taxon>Bacteria</taxon>
        <taxon>Bacillati</taxon>
        <taxon>Bacillota</taxon>
        <taxon>Bacilli</taxon>
        <taxon>Bacillales</taxon>
        <taxon>Thermoactinomycetaceae</taxon>
        <taxon>Marininema</taxon>
    </lineage>
</organism>
<dbReference type="Gene3D" id="3.40.50.720">
    <property type="entry name" value="NAD(P)-binding Rossmann-like Domain"/>
    <property type="match status" value="1"/>
</dbReference>
<evidence type="ECO:0000313" key="5">
    <source>
        <dbReference type="Proteomes" id="UP000198534"/>
    </source>
</evidence>
<dbReference type="InterPro" id="IPR029903">
    <property type="entry name" value="RmlD-like-bd"/>
</dbReference>
<comment type="pathway">
    <text evidence="2">Carbohydrate biosynthesis; dTDP-L-rhamnose biosynthesis.</text>
</comment>
<dbReference type="UniPathway" id="UPA00124"/>
<comment type="function">
    <text evidence="2">Catalyzes the reduction of dTDP-6-deoxy-L-lyxo-4-hexulose to yield dTDP-L-rhamnose.</text>
</comment>
<dbReference type="InterPro" id="IPR005913">
    <property type="entry name" value="dTDP_dehydrorham_reduct"/>
</dbReference>
<dbReference type="PANTHER" id="PTHR10491">
    <property type="entry name" value="DTDP-4-DEHYDRORHAMNOSE REDUCTASE"/>
    <property type="match status" value="1"/>
</dbReference>
<sequence>MKKILVIGANGMAGHMIQDYLIQHTHHEIWATTRSEKSSHRRLYLDVLDTNRLSGLLITLKPDLVINAVGLLNQDAENHPEQADKINGDLPQLLSTYGITLGYRLIHISTDCVFSGTKGNYIEADIRDATGAYPETKKRGEDIDSRHLVIRTSIIGPELRTGIGLLHWYLAQQNPVQGYRQVWWNGVTTLELAKSILWAIQQPLTGLVHLCVKNKISKHDLLRIIQDVFPGKRAPINPSDTLHSDKSLVNTRADFPYHPPHYRDMLLELKQWMEAAPQSRYSHYQWKR</sequence>
<evidence type="ECO:0000259" key="3">
    <source>
        <dbReference type="Pfam" id="PF04321"/>
    </source>
</evidence>
<evidence type="ECO:0000256" key="2">
    <source>
        <dbReference type="RuleBase" id="RU364082"/>
    </source>
</evidence>
<keyword evidence="2" id="KW-0560">Oxidoreductase</keyword>
<keyword evidence="5" id="KW-1185">Reference proteome</keyword>
<evidence type="ECO:0000256" key="1">
    <source>
        <dbReference type="ARBA" id="ARBA00010944"/>
    </source>
</evidence>
<dbReference type="PANTHER" id="PTHR10491:SF4">
    <property type="entry name" value="METHIONINE ADENOSYLTRANSFERASE 2 SUBUNIT BETA"/>
    <property type="match status" value="1"/>
</dbReference>
<gene>
    <name evidence="4" type="ORF">SAMN05444487_105158</name>
</gene>
<dbReference type="Proteomes" id="UP000198534">
    <property type="component" value="Unassembled WGS sequence"/>
</dbReference>
<feature type="domain" description="RmlD-like substrate binding" evidence="3">
    <location>
        <begin position="3"/>
        <end position="241"/>
    </location>
</feature>